<dbReference type="EMBL" id="FNKD01000006">
    <property type="protein sequence ID" value="SDR14463.1"/>
    <property type="molecule type" value="Genomic_DNA"/>
</dbReference>
<dbReference type="InterPro" id="IPR041578">
    <property type="entry name" value="PIN_8"/>
</dbReference>
<dbReference type="Pfam" id="PF18476">
    <property type="entry name" value="PIN_8"/>
    <property type="match status" value="1"/>
</dbReference>
<gene>
    <name evidence="2" type="ORF">SAMN05216231_3765</name>
</gene>
<accession>A0A1H1GN02</accession>
<dbReference type="STRING" id="553311.SAMN05216231_3765"/>
<protein>
    <recommendedName>
        <fullName evidence="1">PIN like domain-containing protein</fullName>
    </recommendedName>
</protein>
<dbReference type="Proteomes" id="UP000199444">
    <property type="component" value="Unassembled WGS sequence"/>
</dbReference>
<sequence length="551" mass="65305">MSYLSALNYKYKQDDSEETLFVFDTNYFLYAYQSYSNGDSYIKALENKKKDIYIPFMTYIEFLSNINSVTNSLKSDIKTLESYVNSVVEEVKIFDIAAIKQKLKSESFRNKSKNYDQLNNLLKKDIEEIINEYVESSVMEVENKCIEIENILNKKLKGFSDSEKNIPKISEYEKKIEDLTDRIDKLFESTSVVGEMYTQENIDEYISDMDDRYAKNIPPGFCDESKYDKEKIFGDLVIPDKAGDLILWKDLINLLQVNEEKKKKFSKVVIVTNDGLSDEKSDWRIKLGKERVVHDQLKIEFYQKTGKLLDLMKVEDFIEYFSQEDEVTKEHIANEIKTFKEEYFSKEEKIVFTLFGDVYELNNQKEMMEKVFITVIHMKDLRHKDLRDLPCISTRHEELNTTFDSYTELFIGEENVLLLGTRLNITDKLRYIYKLFKIAGADPRDLIFDSRKLQKIWQKFFQSKEKLLFSDEIIISLERPENLLGKSVIEDVKFFDSGEEIENNLTSQIRDKLINFEFHDESREPKEIEFKDIMWNLGYNVEKHFVDFNDF</sequence>
<reference evidence="2 3" key="1">
    <citation type="submission" date="2016-10" db="EMBL/GenBank/DDBJ databases">
        <authorList>
            <person name="de Groot N.N."/>
        </authorList>
    </citation>
    <scope>NUCLEOTIDE SEQUENCE [LARGE SCALE GENOMIC DNA]</scope>
    <source>
        <strain evidence="2 3">CGMCC 1.10449</strain>
    </source>
</reference>
<keyword evidence="3" id="KW-1185">Reference proteome</keyword>
<organism evidence="2 3">
    <name type="scientific">Virgibacillus salinus</name>
    <dbReference type="NCBI Taxonomy" id="553311"/>
    <lineage>
        <taxon>Bacteria</taxon>
        <taxon>Bacillati</taxon>
        <taxon>Bacillota</taxon>
        <taxon>Bacilli</taxon>
        <taxon>Bacillales</taxon>
        <taxon>Bacillaceae</taxon>
        <taxon>Virgibacillus</taxon>
    </lineage>
</organism>
<dbReference type="AlphaFoldDB" id="A0A1H1GN02"/>
<evidence type="ECO:0000313" key="3">
    <source>
        <dbReference type="Proteomes" id="UP000199444"/>
    </source>
</evidence>
<evidence type="ECO:0000259" key="1">
    <source>
        <dbReference type="Pfam" id="PF18476"/>
    </source>
</evidence>
<dbReference type="RefSeq" id="WP_092494473.1">
    <property type="nucleotide sequence ID" value="NZ_FNKD01000006.1"/>
</dbReference>
<proteinExistence type="predicted"/>
<evidence type="ECO:0000313" key="2">
    <source>
        <dbReference type="EMBL" id="SDR14463.1"/>
    </source>
</evidence>
<name>A0A1H1GN02_9BACI</name>
<feature type="domain" description="PIN like" evidence="1">
    <location>
        <begin position="20"/>
        <end position="290"/>
    </location>
</feature>